<sequence>MKSKLGFLVAALGSAVLLVNSASASTFSLSFETSSGWLADGLNYGGYAAQTRSRNGVETEYDCVAGATDALNGCGLSFYNPADGIAMGYTSVDWGNPVTAGQFSGLDVDSYDGVLDADAGWVDTGMITHRNRKVRSGSKTLSEINLYTVFDIVSPFIAQRGAAFGISFTETFNNQYGICDPSIQFTDTPCDDYFNISGVPLPIEFTYDGKKYVIEFRLWGAPGSGFLIEDNLLRTAEGSDNDLLVQARLVTVPEPATIAVLGLGLMMLRLRRTRS</sequence>
<evidence type="ECO:0000313" key="3">
    <source>
        <dbReference type="Proteomes" id="UP001231109"/>
    </source>
</evidence>
<reference evidence="2 3" key="1">
    <citation type="submission" date="2022-11" db="EMBL/GenBank/DDBJ databases">
        <title>Viruses from the air-sea interface of a natural surface slick.</title>
        <authorList>
            <person name="Rahlff J."/>
            <person name="Holmfeldt K."/>
        </authorList>
    </citation>
    <scope>NUCLEOTIDE SEQUENCE [LARGE SCALE GENOMIC DNA]</scope>
    <source>
        <strain evidence="2 3">SMS4</strain>
    </source>
</reference>
<organism evidence="2 3">
    <name type="scientific">Rheinheimera baltica</name>
    <dbReference type="NCBI Taxonomy" id="67576"/>
    <lineage>
        <taxon>Bacteria</taxon>
        <taxon>Pseudomonadati</taxon>
        <taxon>Pseudomonadota</taxon>
        <taxon>Gammaproteobacteria</taxon>
        <taxon>Chromatiales</taxon>
        <taxon>Chromatiaceae</taxon>
        <taxon>Rheinheimera</taxon>
    </lineage>
</organism>
<proteinExistence type="predicted"/>
<dbReference type="NCBIfam" id="NF038125">
    <property type="entry name" value="PEP_CTERM_THxN"/>
    <property type="match status" value="1"/>
</dbReference>
<dbReference type="InterPro" id="IPR047995">
    <property type="entry name" value="Choice_anch_K"/>
</dbReference>
<protein>
    <submittedName>
        <fullName evidence="2">THxN family PEP-CTERM protein</fullName>
    </submittedName>
</protein>
<dbReference type="NCBIfam" id="TIGR02595">
    <property type="entry name" value="PEP_CTERM"/>
    <property type="match status" value="1"/>
</dbReference>
<gene>
    <name evidence="2" type="ORF">ORJ04_01905</name>
</gene>
<feature type="chain" id="PRO_5046981955" evidence="1">
    <location>
        <begin position="25"/>
        <end position="275"/>
    </location>
</feature>
<feature type="signal peptide" evidence="1">
    <location>
        <begin position="1"/>
        <end position="24"/>
    </location>
</feature>
<accession>A0ABT9HU93</accession>
<evidence type="ECO:0000313" key="2">
    <source>
        <dbReference type="EMBL" id="MDP5134702.1"/>
    </source>
</evidence>
<dbReference type="NCBIfam" id="NF038131">
    <property type="entry name" value="choice_anch_K"/>
    <property type="match status" value="1"/>
</dbReference>
<evidence type="ECO:0000256" key="1">
    <source>
        <dbReference type="SAM" id="SignalP"/>
    </source>
</evidence>
<dbReference type="RefSeq" id="WP_305973408.1">
    <property type="nucleotide sequence ID" value="NZ_JAPJDZ010000002.1"/>
</dbReference>
<keyword evidence="3" id="KW-1185">Reference proteome</keyword>
<comment type="caution">
    <text evidence="2">The sequence shown here is derived from an EMBL/GenBank/DDBJ whole genome shotgun (WGS) entry which is preliminary data.</text>
</comment>
<dbReference type="Proteomes" id="UP001231109">
    <property type="component" value="Unassembled WGS sequence"/>
</dbReference>
<dbReference type="EMBL" id="JAPJDZ010000002">
    <property type="protein sequence ID" value="MDP5134702.1"/>
    <property type="molecule type" value="Genomic_DNA"/>
</dbReference>
<keyword evidence="1" id="KW-0732">Signal</keyword>
<dbReference type="InterPro" id="IPR013424">
    <property type="entry name" value="Ice-binding_C"/>
</dbReference>
<name>A0ABT9HU93_9GAMM</name>